<evidence type="ECO:0000256" key="1">
    <source>
        <dbReference type="SAM" id="MobiDB-lite"/>
    </source>
</evidence>
<dbReference type="Pfam" id="PF04149">
    <property type="entry name" value="DUF397"/>
    <property type="match status" value="1"/>
</dbReference>
<gene>
    <name evidence="3" type="ORF">Dfulv_11660</name>
</gene>
<reference evidence="3" key="2">
    <citation type="submission" date="2022-09" db="EMBL/GenBank/DDBJ databases">
        <title>Biosynthetic gene clusters of Dactylosporangioum fulvum.</title>
        <authorList>
            <person name="Caradec T."/>
        </authorList>
    </citation>
    <scope>NUCLEOTIDE SEQUENCE</scope>
    <source>
        <strain evidence="3">NRRL B-16292</strain>
    </source>
</reference>
<proteinExistence type="predicted"/>
<name>A0ABY5W4K1_9ACTN</name>
<evidence type="ECO:0000259" key="2">
    <source>
        <dbReference type="Pfam" id="PF04149"/>
    </source>
</evidence>
<evidence type="ECO:0000313" key="3">
    <source>
        <dbReference type="EMBL" id="UWP84842.1"/>
    </source>
</evidence>
<keyword evidence="4" id="KW-1185">Reference proteome</keyword>
<dbReference type="Proteomes" id="UP001059617">
    <property type="component" value="Chromosome"/>
</dbReference>
<reference evidence="3" key="1">
    <citation type="submission" date="2021-04" db="EMBL/GenBank/DDBJ databases">
        <authorList>
            <person name="Hartkoorn R.C."/>
            <person name="Beaudoing E."/>
            <person name="Hot D."/>
        </authorList>
    </citation>
    <scope>NUCLEOTIDE SEQUENCE</scope>
    <source>
        <strain evidence="3">NRRL B-16292</strain>
    </source>
</reference>
<feature type="compositionally biased region" description="Polar residues" evidence="1">
    <location>
        <begin position="16"/>
        <end position="28"/>
    </location>
</feature>
<accession>A0ABY5W4K1</accession>
<feature type="domain" description="DUF397" evidence="2">
    <location>
        <begin position="17"/>
        <end position="70"/>
    </location>
</feature>
<protein>
    <submittedName>
        <fullName evidence="3">DUF397 domain-containing protein</fullName>
    </submittedName>
</protein>
<evidence type="ECO:0000313" key="4">
    <source>
        <dbReference type="Proteomes" id="UP001059617"/>
    </source>
</evidence>
<dbReference type="InterPro" id="IPR007278">
    <property type="entry name" value="DUF397"/>
</dbReference>
<dbReference type="EMBL" id="CP073720">
    <property type="protein sequence ID" value="UWP84842.1"/>
    <property type="molecule type" value="Genomic_DNA"/>
</dbReference>
<sequence>MEQTYNGMPAGDLTGVTWQKSRRSNPSGNCVELARLPDGSGFAMRNSRDPEGPALIYTFDEIAAFVGGARDGDFDNLLTLFPRPAG</sequence>
<organism evidence="3 4">
    <name type="scientific">Dactylosporangium fulvum</name>
    <dbReference type="NCBI Taxonomy" id="53359"/>
    <lineage>
        <taxon>Bacteria</taxon>
        <taxon>Bacillati</taxon>
        <taxon>Actinomycetota</taxon>
        <taxon>Actinomycetes</taxon>
        <taxon>Micromonosporales</taxon>
        <taxon>Micromonosporaceae</taxon>
        <taxon>Dactylosporangium</taxon>
    </lineage>
</organism>
<feature type="region of interest" description="Disordered" evidence="1">
    <location>
        <begin position="1"/>
        <end position="32"/>
    </location>
</feature>
<dbReference type="RefSeq" id="WP_259862822.1">
    <property type="nucleotide sequence ID" value="NZ_BAAAST010000011.1"/>
</dbReference>